<accession>A0AA96K2R8</accession>
<dbReference type="EMBL" id="CP116968">
    <property type="protein sequence ID" value="WNM61859.1"/>
    <property type="molecule type" value="Genomic_DNA"/>
</dbReference>
<dbReference type="RefSeq" id="WP_312744484.1">
    <property type="nucleotide sequence ID" value="NZ_CP116968.1"/>
</dbReference>
<proteinExistence type="predicted"/>
<evidence type="ECO:0000313" key="2">
    <source>
        <dbReference type="Proteomes" id="UP001302494"/>
    </source>
</evidence>
<dbReference type="Proteomes" id="UP001302494">
    <property type="component" value="Chromosome"/>
</dbReference>
<gene>
    <name evidence="1" type="ORF">PQG83_19265</name>
</gene>
<organism evidence="1 2">
    <name type="scientific">Candidatus Nitrospira neomarina</name>
    <dbReference type="NCBI Taxonomy" id="3020899"/>
    <lineage>
        <taxon>Bacteria</taxon>
        <taxon>Pseudomonadati</taxon>
        <taxon>Nitrospirota</taxon>
        <taxon>Nitrospiria</taxon>
        <taxon>Nitrospirales</taxon>
        <taxon>Nitrospiraceae</taxon>
        <taxon>Nitrospira</taxon>
    </lineage>
</organism>
<dbReference type="KEGG" id="nneo:PQG83_19265"/>
<name>A0AA96K2R8_9BACT</name>
<evidence type="ECO:0000313" key="1">
    <source>
        <dbReference type="EMBL" id="WNM61859.1"/>
    </source>
</evidence>
<dbReference type="InterPro" id="IPR002591">
    <property type="entry name" value="Phosphodiest/P_Trfase"/>
</dbReference>
<keyword evidence="2" id="KW-1185">Reference proteome</keyword>
<sequence>MNQQRAHGPLVVLALDAGDAALIEQWADEGHLPTIKGLLDRGVQSRLTGPELVSENGIWVSLFSGLSRAQHGYYYWRPLKPGTYELELSNQRVDSAVPFWGHLRHTAMRVAVVDVPETHCTAGVPGVQVANWAPHNARFAGYSVPASLFADLKTRFGSPLGVEEQVGSTFDEDVQIYKGLLKQIEQKAAICHHLLSRDRLDLVVLGFHESHIAGHQFWKYSDRSSMPVNSGGRLTHATRDVYQAIDRVFGALLEQLPKNSTAVVVSNMGLQEDYPNLELTQAFCRQLGYHRMQQHSNSWPAIPRLARRLIPQSWQQAISSMLPDAFHGRMLSREWLGGTDWSATTVFPIPAYFLGFLRVNLRGREPQGVVEPGPEYRQLLERIEADLKRLIDPETGRPAIGYIARTVDHYNTAPHESLPDIFFDWAPTPYPKRRIEHPRAILEQKDMFFNRDTRHNLCGFFAAAGPGISPQGRVLKLSVLDVAPTCLRLMGQMVPESMQGTVASDILA</sequence>
<dbReference type="Pfam" id="PF01663">
    <property type="entry name" value="Phosphodiest"/>
    <property type="match status" value="1"/>
</dbReference>
<dbReference type="Gene3D" id="3.40.720.10">
    <property type="entry name" value="Alkaline Phosphatase, subunit A"/>
    <property type="match status" value="1"/>
</dbReference>
<protein>
    <submittedName>
        <fullName evidence="1">Alkaline phosphatase family protein</fullName>
    </submittedName>
</protein>
<reference evidence="1 2" key="1">
    <citation type="submission" date="2023-01" db="EMBL/GenBank/DDBJ databases">
        <title>Cultivation and genomic characterization of new, ubiquitous marine nitrite-oxidizing bacteria from the Nitrospirales.</title>
        <authorList>
            <person name="Mueller A.J."/>
            <person name="Daebeler A."/>
            <person name="Herbold C.W."/>
            <person name="Kirkegaard R.H."/>
            <person name="Daims H."/>
        </authorList>
    </citation>
    <scope>NUCLEOTIDE SEQUENCE [LARGE SCALE GENOMIC DNA]</scope>
    <source>
        <strain evidence="1 2">DK</strain>
    </source>
</reference>
<dbReference type="InterPro" id="IPR017850">
    <property type="entry name" value="Alkaline_phosphatase_core_sf"/>
</dbReference>
<dbReference type="AlphaFoldDB" id="A0AA96K2R8"/>
<dbReference type="SUPFAM" id="SSF53649">
    <property type="entry name" value="Alkaline phosphatase-like"/>
    <property type="match status" value="1"/>
</dbReference>